<name>A0ACB5U8C9_AMBMO</name>
<dbReference type="EMBL" id="BSXS01013309">
    <property type="protein sequence ID" value="GMF03839.1"/>
    <property type="molecule type" value="Genomic_DNA"/>
</dbReference>
<dbReference type="Proteomes" id="UP001165064">
    <property type="component" value="Unassembled WGS sequence"/>
</dbReference>
<accession>A0ACB5U8C9</accession>
<keyword evidence="2" id="KW-1185">Reference proteome</keyword>
<proteinExistence type="predicted"/>
<protein>
    <submittedName>
        <fullName evidence="1">Unnamed protein product</fullName>
    </submittedName>
</protein>
<evidence type="ECO:0000313" key="1">
    <source>
        <dbReference type="EMBL" id="GMF03839.1"/>
    </source>
</evidence>
<reference evidence="1" key="1">
    <citation type="submission" date="2023-04" db="EMBL/GenBank/DDBJ databases">
        <title>Ambrosiozyma monospora NBRC 10751.</title>
        <authorList>
            <person name="Ichikawa N."/>
            <person name="Sato H."/>
            <person name="Tonouchi N."/>
        </authorList>
    </citation>
    <scope>NUCLEOTIDE SEQUENCE</scope>
    <source>
        <strain evidence="1">NBRC 10751</strain>
    </source>
</reference>
<organism evidence="1 2">
    <name type="scientific">Ambrosiozyma monospora</name>
    <name type="common">Yeast</name>
    <name type="synonym">Endomycopsis monosporus</name>
    <dbReference type="NCBI Taxonomy" id="43982"/>
    <lineage>
        <taxon>Eukaryota</taxon>
        <taxon>Fungi</taxon>
        <taxon>Dikarya</taxon>
        <taxon>Ascomycota</taxon>
        <taxon>Saccharomycotina</taxon>
        <taxon>Pichiomycetes</taxon>
        <taxon>Pichiales</taxon>
        <taxon>Pichiaceae</taxon>
        <taxon>Ambrosiozyma</taxon>
    </lineage>
</organism>
<sequence>MDDDDDDDDDDEFDEGYESDDEQPVMVSTPASTIQASSAPIIGMKYWTKELKNLINLRLPIPISLAAALIKVFYAVCLSRGQSVDISFYTDAISLLAKEGDLLLEHGLRLDWRPVYDEFAASIGHPDGSNHIANDNRVKRLYRFSNTINRFFEEESVPLIMEKIMNKYKTLSSNLVQLLDNSKI</sequence>
<gene>
    <name evidence="1" type="ORF">Amon02_001193200</name>
</gene>
<evidence type="ECO:0000313" key="2">
    <source>
        <dbReference type="Proteomes" id="UP001165064"/>
    </source>
</evidence>
<comment type="caution">
    <text evidence="1">The sequence shown here is derived from an EMBL/GenBank/DDBJ whole genome shotgun (WGS) entry which is preliminary data.</text>
</comment>